<dbReference type="PROSITE" id="PS00018">
    <property type="entry name" value="EF_HAND_1"/>
    <property type="match status" value="1"/>
</dbReference>
<dbReference type="STRING" id="1810919.A0A3D8RFP1"/>
<evidence type="ECO:0000256" key="2">
    <source>
        <dbReference type="ARBA" id="ARBA00022837"/>
    </source>
</evidence>
<dbReference type="InterPro" id="IPR018247">
    <property type="entry name" value="EF_Hand_1_Ca_BS"/>
</dbReference>
<feature type="compositionally biased region" description="Basic and acidic residues" evidence="3">
    <location>
        <begin position="28"/>
        <end position="41"/>
    </location>
</feature>
<dbReference type="InterPro" id="IPR002048">
    <property type="entry name" value="EF_hand_dom"/>
</dbReference>
<evidence type="ECO:0000313" key="5">
    <source>
        <dbReference type="EMBL" id="RDW72758.1"/>
    </source>
</evidence>
<dbReference type="PANTHER" id="PTHR31495:SF0">
    <property type="entry name" value="BINDING PROTEIN CALEOSIN, PUTATIVE (AFU_ORTHOLOGUE AFUA_5G13750)-RELATED"/>
    <property type="match status" value="1"/>
</dbReference>
<protein>
    <recommendedName>
        <fullName evidence="4">EF-hand domain-containing protein</fullName>
    </recommendedName>
</protein>
<dbReference type="AlphaFoldDB" id="A0A3D8RFP1"/>
<comment type="caution">
    <text evidence="5">The sequence shown here is derived from an EMBL/GenBank/DDBJ whole genome shotgun (WGS) entry which is preliminary data.</text>
</comment>
<evidence type="ECO:0000259" key="4">
    <source>
        <dbReference type="PROSITE" id="PS50222"/>
    </source>
</evidence>
<keyword evidence="6" id="KW-1185">Reference proteome</keyword>
<feature type="compositionally biased region" description="Basic and acidic residues" evidence="3">
    <location>
        <begin position="51"/>
        <end position="78"/>
    </location>
</feature>
<organism evidence="5 6">
    <name type="scientific">Aspergillus mulundensis</name>
    <dbReference type="NCBI Taxonomy" id="1810919"/>
    <lineage>
        <taxon>Eukaryota</taxon>
        <taxon>Fungi</taxon>
        <taxon>Dikarya</taxon>
        <taxon>Ascomycota</taxon>
        <taxon>Pezizomycotina</taxon>
        <taxon>Eurotiomycetes</taxon>
        <taxon>Eurotiomycetidae</taxon>
        <taxon>Eurotiales</taxon>
        <taxon>Aspergillaceae</taxon>
        <taxon>Aspergillus</taxon>
        <taxon>Aspergillus subgen. Nidulantes</taxon>
    </lineage>
</organism>
<dbReference type="GO" id="GO:0004497">
    <property type="term" value="F:monooxygenase activity"/>
    <property type="evidence" value="ECO:0007669"/>
    <property type="project" value="TreeGrafter"/>
</dbReference>
<dbReference type="GO" id="GO:0005509">
    <property type="term" value="F:calcium ion binding"/>
    <property type="evidence" value="ECO:0007669"/>
    <property type="project" value="InterPro"/>
</dbReference>
<name>A0A3D8RFP1_9EURO</name>
<dbReference type="InterPro" id="IPR007736">
    <property type="entry name" value="Caleosin-related"/>
</dbReference>
<dbReference type="SUPFAM" id="SSF47473">
    <property type="entry name" value="EF-hand"/>
    <property type="match status" value="1"/>
</dbReference>
<feature type="region of interest" description="Disordered" evidence="3">
    <location>
        <begin position="1"/>
        <end position="194"/>
    </location>
</feature>
<gene>
    <name evidence="5" type="ORF">DSM5745_07930</name>
</gene>
<sequence>MPSSNSPGPHVTTVPATAEAKPSAAESKPLEAKAPESKPDDDNVPEPVEPEQPKAEGKSFKEALVDGDRPGHELKDNGVEVGDSDSTERSSETSSDDKDDSTNTSRSNSNANANSSKDTEKEEGSKPKTKKETKDLGKEDNKEDSKEDSRVDKHQVQKEDQDKEKDTESDIPVTSPHCAVTSKRLPAKNTDEKAGVARTNVVEGDTSEGSMKEFHEFTPMQQHVLFWDRDRDGQIYPSDTYRGFRDLGFNILFSLAAVLIINLNFSYPTRLAHSFLPDPRFRVYVDSIYKAKHGSDSGTFDAEGRFVPQAFEDMFSKYDGDKDGALTFSELFGMMHGNRCAVDPFGWGAAFFEWATTWLLIQKDGKVYKDDLLGVYDGSLFWKIAKARKSGEGWSQGFGLGGDNFLGGVKVF</sequence>
<dbReference type="Proteomes" id="UP000256690">
    <property type="component" value="Unassembled WGS sequence"/>
</dbReference>
<reference evidence="5 6" key="1">
    <citation type="journal article" date="2018" name="IMA Fungus">
        <title>IMA Genome-F 9: Draft genome sequence of Annulohypoxylon stygium, Aspergillus mulundensis, Berkeleyomyces basicola (syn. Thielaviopsis basicola), Ceratocystis smalleyi, two Cercospora beticola strains, Coleophoma cylindrospora, Fusarium fracticaudum, Phialophora cf. hyalina, and Morchella septimelata.</title>
        <authorList>
            <person name="Wingfield B.D."/>
            <person name="Bills G.F."/>
            <person name="Dong Y."/>
            <person name="Huang W."/>
            <person name="Nel W.J."/>
            <person name="Swalarsk-Parry B.S."/>
            <person name="Vaghefi N."/>
            <person name="Wilken P.M."/>
            <person name="An Z."/>
            <person name="de Beer Z.W."/>
            <person name="De Vos L."/>
            <person name="Chen L."/>
            <person name="Duong T.A."/>
            <person name="Gao Y."/>
            <person name="Hammerbacher A."/>
            <person name="Kikkert J.R."/>
            <person name="Li Y."/>
            <person name="Li H."/>
            <person name="Li K."/>
            <person name="Li Q."/>
            <person name="Liu X."/>
            <person name="Ma X."/>
            <person name="Naidoo K."/>
            <person name="Pethybridge S.J."/>
            <person name="Sun J."/>
            <person name="Steenkamp E.T."/>
            <person name="van der Nest M.A."/>
            <person name="van Wyk S."/>
            <person name="Wingfield M.J."/>
            <person name="Xiong C."/>
            <person name="Yue Q."/>
            <person name="Zhang X."/>
        </authorList>
    </citation>
    <scope>NUCLEOTIDE SEQUENCE [LARGE SCALE GENOMIC DNA]</scope>
    <source>
        <strain evidence="5 6">DSM 5745</strain>
    </source>
</reference>
<dbReference type="Gene3D" id="1.10.238.10">
    <property type="entry name" value="EF-hand"/>
    <property type="match status" value="1"/>
</dbReference>
<dbReference type="Pfam" id="PF05042">
    <property type="entry name" value="Caleosin"/>
    <property type="match status" value="1"/>
</dbReference>
<dbReference type="InterPro" id="IPR011992">
    <property type="entry name" value="EF-hand-dom_pair"/>
</dbReference>
<dbReference type="EMBL" id="PVWQ01000009">
    <property type="protein sequence ID" value="RDW72758.1"/>
    <property type="molecule type" value="Genomic_DNA"/>
</dbReference>
<evidence type="ECO:0000256" key="3">
    <source>
        <dbReference type="SAM" id="MobiDB-lite"/>
    </source>
</evidence>
<proteinExistence type="inferred from homology"/>
<feature type="compositionally biased region" description="Low complexity" evidence="3">
    <location>
        <begin position="102"/>
        <end position="116"/>
    </location>
</feature>
<accession>A0A3D8RFP1</accession>
<feature type="domain" description="EF-hand" evidence="4">
    <location>
        <begin position="306"/>
        <end position="341"/>
    </location>
</feature>
<dbReference type="GeneID" id="38118300"/>
<dbReference type="OrthoDB" id="640742at2759"/>
<evidence type="ECO:0000313" key="6">
    <source>
        <dbReference type="Proteomes" id="UP000256690"/>
    </source>
</evidence>
<dbReference type="PROSITE" id="PS50222">
    <property type="entry name" value="EF_HAND_2"/>
    <property type="match status" value="1"/>
</dbReference>
<dbReference type="PANTHER" id="PTHR31495">
    <property type="entry name" value="PEROXYGENASE 3-RELATED"/>
    <property type="match status" value="1"/>
</dbReference>
<comment type="similarity">
    <text evidence="1">Belongs to the caleosin family.</text>
</comment>
<feature type="compositionally biased region" description="Basic and acidic residues" evidence="3">
    <location>
        <begin position="117"/>
        <end position="168"/>
    </location>
</feature>
<keyword evidence="2" id="KW-0106">Calcium</keyword>
<dbReference type="RefSeq" id="XP_026601978.1">
    <property type="nucleotide sequence ID" value="XM_026749946.1"/>
</dbReference>
<evidence type="ECO:0000256" key="1">
    <source>
        <dbReference type="ARBA" id="ARBA00006765"/>
    </source>
</evidence>